<dbReference type="InterPro" id="IPR040661">
    <property type="entry name" value="LZ3wCH"/>
</dbReference>
<keyword evidence="10" id="KW-1185">Reference proteome</keyword>
<dbReference type="InterPro" id="IPR040453">
    <property type="entry name" value="Mnd1_HTH"/>
</dbReference>
<dbReference type="PIRSF" id="PIRSF026991">
    <property type="entry name" value="Mnd1"/>
    <property type="match status" value="1"/>
</dbReference>
<organism evidence="9 10">
    <name type="scientific">Cyanidium caldarium</name>
    <name type="common">Red alga</name>
    <dbReference type="NCBI Taxonomy" id="2771"/>
    <lineage>
        <taxon>Eukaryota</taxon>
        <taxon>Rhodophyta</taxon>
        <taxon>Bangiophyceae</taxon>
        <taxon>Cyanidiales</taxon>
        <taxon>Cyanidiaceae</taxon>
        <taxon>Cyanidium</taxon>
    </lineage>
</organism>
<dbReference type="Pfam" id="PF18517">
    <property type="entry name" value="LZ3wCH"/>
    <property type="match status" value="1"/>
</dbReference>
<evidence type="ECO:0000256" key="6">
    <source>
        <dbReference type="SAM" id="Coils"/>
    </source>
</evidence>
<feature type="domain" description="Leucine zipper with capping helix" evidence="8">
    <location>
        <begin position="153"/>
        <end position="203"/>
    </location>
</feature>
<evidence type="ECO:0000256" key="4">
    <source>
        <dbReference type="ARBA" id="ARBA00023242"/>
    </source>
</evidence>
<protein>
    <recommendedName>
        <fullName evidence="11">Meiotic nuclear division protein 1 homolog</fullName>
    </recommendedName>
</protein>
<dbReference type="Proteomes" id="UP001301350">
    <property type="component" value="Unassembled WGS sequence"/>
</dbReference>
<dbReference type="GO" id="GO:0005634">
    <property type="term" value="C:nucleus"/>
    <property type="evidence" value="ECO:0007669"/>
    <property type="project" value="UniProtKB-SubCell"/>
</dbReference>
<dbReference type="GO" id="GO:0007131">
    <property type="term" value="P:reciprocal meiotic recombination"/>
    <property type="evidence" value="ECO:0007669"/>
    <property type="project" value="InterPro"/>
</dbReference>
<dbReference type="InterPro" id="IPR005647">
    <property type="entry name" value="Mnd1"/>
</dbReference>
<dbReference type="EMBL" id="JANCYW010000018">
    <property type="protein sequence ID" value="KAK4538571.1"/>
    <property type="molecule type" value="Genomic_DNA"/>
</dbReference>
<comment type="subcellular location">
    <subcellularLocation>
        <location evidence="1 5">Nucleus</location>
    </subcellularLocation>
</comment>
<evidence type="ECO:0000256" key="5">
    <source>
        <dbReference type="PIRNR" id="PIRNR026991"/>
    </source>
</evidence>
<dbReference type="GO" id="GO:0003690">
    <property type="term" value="F:double-stranded DNA binding"/>
    <property type="evidence" value="ECO:0007669"/>
    <property type="project" value="InterPro"/>
</dbReference>
<proteinExistence type="inferred from homology"/>
<evidence type="ECO:0008006" key="11">
    <source>
        <dbReference type="Google" id="ProtNLM"/>
    </source>
</evidence>
<keyword evidence="3 6" id="KW-0175">Coiled coil</keyword>
<feature type="domain" description="Mnd1 HTH" evidence="7">
    <location>
        <begin position="16"/>
        <end position="75"/>
    </location>
</feature>
<dbReference type="AlphaFoldDB" id="A0AAV9J2P2"/>
<evidence type="ECO:0000256" key="3">
    <source>
        <dbReference type="ARBA" id="ARBA00023054"/>
    </source>
</evidence>
<dbReference type="Pfam" id="PF03962">
    <property type="entry name" value="Mnd1"/>
    <property type="match status" value="1"/>
</dbReference>
<name>A0AAV9J2P2_CYACA</name>
<evidence type="ECO:0000313" key="9">
    <source>
        <dbReference type="EMBL" id="KAK4538571.1"/>
    </source>
</evidence>
<evidence type="ECO:0000313" key="10">
    <source>
        <dbReference type="Proteomes" id="UP001301350"/>
    </source>
</evidence>
<accession>A0AAV9J2P2</accession>
<reference evidence="9 10" key="1">
    <citation type="submission" date="2022-07" db="EMBL/GenBank/DDBJ databases">
        <title>Genome-wide signatures of adaptation to extreme environments.</title>
        <authorList>
            <person name="Cho C.H."/>
            <person name="Yoon H.S."/>
        </authorList>
    </citation>
    <scope>NUCLEOTIDE SEQUENCE [LARGE SCALE GENOMIC DNA]</scope>
    <source>
        <strain evidence="9 10">DBV 063 E5</strain>
    </source>
</reference>
<evidence type="ECO:0000256" key="1">
    <source>
        <dbReference type="ARBA" id="ARBA00004123"/>
    </source>
</evidence>
<evidence type="ECO:0000259" key="7">
    <source>
        <dbReference type="Pfam" id="PF03962"/>
    </source>
</evidence>
<sequence length="205" mass="24030">MSRKRGLCFDEKRTRLLEIFTETSEFYTLKELEKVAPKSKGITLQSVKEVLQCLVDDDLVNMDKCGVNTIYWCLPSESVQKKRHRLAAIERAVADKKALQQRLQEQVAEARRGREASAHREQVLERLQALDQQWSAREAELQELRRCDPEHLDALVRETATLKERANRWTDNLYTVRAYVRDQFGVQLEVFDEQFGTERALQYVE</sequence>
<keyword evidence="4 5" id="KW-0539">Nucleus</keyword>
<evidence type="ECO:0000256" key="2">
    <source>
        <dbReference type="ARBA" id="ARBA00005981"/>
    </source>
</evidence>
<comment type="function">
    <text evidence="5">Required for proper homologous chromosome pairing and efficient cross-over and intragenic recombination during meiosis.</text>
</comment>
<evidence type="ECO:0000259" key="8">
    <source>
        <dbReference type="Pfam" id="PF18517"/>
    </source>
</evidence>
<gene>
    <name evidence="9" type="ORF">CDCA_CDCA18G4596</name>
</gene>
<feature type="coiled-coil region" evidence="6">
    <location>
        <begin position="86"/>
        <end position="116"/>
    </location>
</feature>
<comment type="similarity">
    <text evidence="2 5">Belongs to the MND1 family.</text>
</comment>
<comment type="caution">
    <text evidence="9">The sequence shown here is derived from an EMBL/GenBank/DDBJ whole genome shotgun (WGS) entry which is preliminary data.</text>
</comment>